<evidence type="ECO:0000313" key="1">
    <source>
        <dbReference type="EMBL" id="KKL08056.1"/>
    </source>
</evidence>
<protein>
    <submittedName>
        <fullName evidence="1">Uncharacterized protein</fullName>
    </submittedName>
</protein>
<sequence length="96" mass="11400">EEAPDSFDRFDIPKESLIDPFFRGPDCTVSHTEVAVYCYEVIRCPISAVPEYDMVQESYVDEAGEYRAKILWWTYLIAGEVYRFELNEEKKLYERK</sequence>
<gene>
    <name evidence="1" type="ORF">LCGC14_2579720</name>
</gene>
<name>A0A0F9CQV5_9ZZZZ</name>
<accession>A0A0F9CQV5</accession>
<proteinExistence type="predicted"/>
<feature type="non-terminal residue" evidence="1">
    <location>
        <position position="1"/>
    </location>
</feature>
<reference evidence="1" key="1">
    <citation type="journal article" date="2015" name="Nature">
        <title>Complex archaea that bridge the gap between prokaryotes and eukaryotes.</title>
        <authorList>
            <person name="Spang A."/>
            <person name="Saw J.H."/>
            <person name="Jorgensen S.L."/>
            <person name="Zaremba-Niedzwiedzka K."/>
            <person name="Martijn J."/>
            <person name="Lind A.E."/>
            <person name="van Eijk R."/>
            <person name="Schleper C."/>
            <person name="Guy L."/>
            <person name="Ettema T.J."/>
        </authorList>
    </citation>
    <scope>NUCLEOTIDE SEQUENCE</scope>
</reference>
<organism evidence="1">
    <name type="scientific">marine sediment metagenome</name>
    <dbReference type="NCBI Taxonomy" id="412755"/>
    <lineage>
        <taxon>unclassified sequences</taxon>
        <taxon>metagenomes</taxon>
        <taxon>ecological metagenomes</taxon>
    </lineage>
</organism>
<comment type="caution">
    <text evidence="1">The sequence shown here is derived from an EMBL/GenBank/DDBJ whole genome shotgun (WGS) entry which is preliminary data.</text>
</comment>
<dbReference type="EMBL" id="LAZR01043035">
    <property type="protein sequence ID" value="KKL08056.1"/>
    <property type="molecule type" value="Genomic_DNA"/>
</dbReference>
<dbReference type="AlphaFoldDB" id="A0A0F9CQV5"/>